<dbReference type="HOGENOM" id="CLU_025617_1_0_3"/>
<name>U5QCD7_GLOK1</name>
<dbReference type="EMBL" id="CP003587">
    <property type="protein sequence ID" value="AGY56531.1"/>
    <property type="molecule type" value="Genomic_DNA"/>
</dbReference>
<dbReference type="OrthoDB" id="9799278at2"/>
<dbReference type="eggNOG" id="COG2327">
    <property type="taxonomic scope" value="Bacteria"/>
</dbReference>
<dbReference type="Proteomes" id="UP000017396">
    <property type="component" value="Chromosome"/>
</dbReference>
<sequence>MKVGILTFHHTTNYGAMLQNYALAKTIAAMGFDVEDIDYRPYRAVRYYLKENFLPGRPLLSNLIKYWKMSEFRKAHIKLSNSTCYTREGLQRYRRNYDAVICGSDQVWCIDSFRRYDPSYFLDFIDQQATRKISYAASAAWTTTFGQHKQKTANLLRHFSAISVRDANTRRLVKEECGLDAPCVLDPTFLVNYDELLATNTIPQKSPYLLIYKMGPMQRDEEKFILELARSKNLEVLSVGYSHKIATRRNFIGIGPQEWVNYFANSQYVFTDSYHGTIFSIIFRKPFNVFVDTTKATKTGDLLLELGLTDRIFGTGATTDQVDYTFAAEKLARQIQLSKAFLSQALADVSQVAILESGGKINISG</sequence>
<keyword evidence="3" id="KW-1185">Reference proteome</keyword>
<dbReference type="KEGG" id="glj:GKIL_0284"/>
<dbReference type="STRING" id="1183438.GKIL_0284"/>
<feature type="domain" description="Polysaccharide pyruvyl transferase" evidence="1">
    <location>
        <begin position="13"/>
        <end position="290"/>
    </location>
</feature>
<organism evidence="2 3">
    <name type="scientific">Gloeobacter kilaueensis (strain ATCC BAA-2537 / CCAP 1431/1 / ULC 316 / JS1)</name>
    <dbReference type="NCBI Taxonomy" id="1183438"/>
    <lineage>
        <taxon>Bacteria</taxon>
        <taxon>Bacillati</taxon>
        <taxon>Cyanobacteriota</taxon>
        <taxon>Cyanophyceae</taxon>
        <taxon>Gloeobacterales</taxon>
        <taxon>Gloeobacteraceae</taxon>
        <taxon>Gloeobacter</taxon>
    </lineage>
</organism>
<dbReference type="RefSeq" id="WP_023171544.1">
    <property type="nucleotide sequence ID" value="NC_022600.1"/>
</dbReference>
<dbReference type="InterPro" id="IPR007345">
    <property type="entry name" value="Polysacch_pyruvyl_Trfase"/>
</dbReference>
<dbReference type="PATRIC" id="fig|1183438.3.peg.286"/>
<dbReference type="AlphaFoldDB" id="U5QCD7"/>
<evidence type="ECO:0000313" key="3">
    <source>
        <dbReference type="Proteomes" id="UP000017396"/>
    </source>
</evidence>
<dbReference type="Pfam" id="PF04230">
    <property type="entry name" value="PS_pyruv_trans"/>
    <property type="match status" value="1"/>
</dbReference>
<reference evidence="2 3" key="1">
    <citation type="journal article" date="2013" name="PLoS ONE">
        <title>Cultivation and Complete Genome Sequencing of Gloeobacter kilaueensis sp. nov., from a Lava Cave in Kilauea Caldera, Hawai'i.</title>
        <authorList>
            <person name="Saw J.H."/>
            <person name="Schatz M."/>
            <person name="Brown M.V."/>
            <person name="Kunkel D.D."/>
            <person name="Foster J.S."/>
            <person name="Shick H."/>
            <person name="Christensen S."/>
            <person name="Hou S."/>
            <person name="Wan X."/>
            <person name="Donachie S.P."/>
        </authorList>
    </citation>
    <scope>NUCLEOTIDE SEQUENCE [LARGE SCALE GENOMIC DNA]</scope>
    <source>
        <strain evidence="3">JS</strain>
    </source>
</reference>
<proteinExistence type="predicted"/>
<evidence type="ECO:0000259" key="1">
    <source>
        <dbReference type="Pfam" id="PF04230"/>
    </source>
</evidence>
<gene>
    <name evidence="2" type="ORF">GKIL_0284</name>
</gene>
<evidence type="ECO:0000313" key="2">
    <source>
        <dbReference type="EMBL" id="AGY56531.1"/>
    </source>
</evidence>
<accession>U5QCD7</accession>
<protein>
    <recommendedName>
        <fullName evidence="1">Polysaccharide pyruvyl transferase domain-containing protein</fullName>
    </recommendedName>
</protein>